<sequence>MKPDHNSWLPDMSIANQTLHSHPEQPLTPSKNCDKLMEGSVSALVTPASSKCLERDGEQIGNLTDLNDPIETRRKLTTPVGYRVVKRDIAGIADITGVAAQKPSSACSLDAIAVIFARAEEARWTPHCFTGKDGGHSPPFSPLLPSLPVEIITTTPVSDRKFSAKDGGGLPVETIRYR</sequence>
<organism evidence="1 2">
    <name type="scientific">Cuscuta australis</name>
    <dbReference type="NCBI Taxonomy" id="267555"/>
    <lineage>
        <taxon>Eukaryota</taxon>
        <taxon>Viridiplantae</taxon>
        <taxon>Streptophyta</taxon>
        <taxon>Embryophyta</taxon>
        <taxon>Tracheophyta</taxon>
        <taxon>Spermatophyta</taxon>
        <taxon>Magnoliopsida</taxon>
        <taxon>eudicotyledons</taxon>
        <taxon>Gunneridae</taxon>
        <taxon>Pentapetalae</taxon>
        <taxon>asterids</taxon>
        <taxon>lamiids</taxon>
        <taxon>Solanales</taxon>
        <taxon>Convolvulaceae</taxon>
        <taxon>Cuscuteae</taxon>
        <taxon>Cuscuta</taxon>
        <taxon>Cuscuta subgen. Grammica</taxon>
        <taxon>Cuscuta sect. Cleistogrammica</taxon>
    </lineage>
</organism>
<proteinExistence type="predicted"/>
<accession>A0A328DDK0</accession>
<evidence type="ECO:0000313" key="2">
    <source>
        <dbReference type="Proteomes" id="UP000249390"/>
    </source>
</evidence>
<dbReference type="Proteomes" id="UP000249390">
    <property type="component" value="Unassembled WGS sequence"/>
</dbReference>
<gene>
    <name evidence="1" type="ORF">DM860_017143</name>
</gene>
<dbReference type="EMBL" id="NQVE01000165">
    <property type="protein sequence ID" value="RAL42598.1"/>
    <property type="molecule type" value="Genomic_DNA"/>
</dbReference>
<reference evidence="1 2" key="1">
    <citation type="submission" date="2018-06" db="EMBL/GenBank/DDBJ databases">
        <title>The Genome of Cuscuta australis (Dodder) Provides Insight into the Evolution of Plant Parasitism.</title>
        <authorList>
            <person name="Liu H."/>
        </authorList>
    </citation>
    <scope>NUCLEOTIDE SEQUENCE [LARGE SCALE GENOMIC DNA]</scope>
    <source>
        <strain evidence="2">cv. Yunnan</strain>
        <tissue evidence="1">Vines</tissue>
    </source>
</reference>
<comment type="caution">
    <text evidence="1">The sequence shown here is derived from an EMBL/GenBank/DDBJ whole genome shotgun (WGS) entry which is preliminary data.</text>
</comment>
<dbReference type="AlphaFoldDB" id="A0A328DDK0"/>
<name>A0A328DDK0_9ASTE</name>
<evidence type="ECO:0000313" key="1">
    <source>
        <dbReference type="EMBL" id="RAL42598.1"/>
    </source>
</evidence>
<protein>
    <submittedName>
        <fullName evidence="1">Uncharacterized protein</fullName>
    </submittedName>
</protein>
<keyword evidence="2" id="KW-1185">Reference proteome</keyword>